<name>A0AAW0U1K3_SCYPA</name>
<feature type="transmembrane region" description="Helical" evidence="1">
    <location>
        <begin position="201"/>
        <end position="230"/>
    </location>
</feature>
<protein>
    <submittedName>
        <fullName evidence="2">Uncharacterized protein</fullName>
    </submittedName>
</protein>
<sequence>MEGRLPPPEEMEWDEEGFPVSTLARVGEACRTQPDEESGEWVQQQVFVLRHHSRDPSPQPGAQPRLVQEVVHIHWPLVERGQILRGYTHRMLSRFSEDLARTQGNTHSRRQPRTAAHHGDLEVLKSRPMFQIPPEIYQELPQKGAGRGGTRICTITIWKEFIYAPSVLMLEQQHFTDRGLHGLKPVTCRLSKFVNRKVVDWSLYVFFFGVYFLYCCIFSDVLELGLYLLFGSHLSFHQLANSSNIDVAFKGSFFEGPAYALIRMCCQHCTQRENAKVMWRHMAKMKKDIMNAKVA</sequence>
<organism evidence="2 3">
    <name type="scientific">Scylla paramamosain</name>
    <name type="common">Mud crab</name>
    <dbReference type="NCBI Taxonomy" id="85552"/>
    <lineage>
        <taxon>Eukaryota</taxon>
        <taxon>Metazoa</taxon>
        <taxon>Ecdysozoa</taxon>
        <taxon>Arthropoda</taxon>
        <taxon>Crustacea</taxon>
        <taxon>Multicrustacea</taxon>
        <taxon>Malacostraca</taxon>
        <taxon>Eumalacostraca</taxon>
        <taxon>Eucarida</taxon>
        <taxon>Decapoda</taxon>
        <taxon>Pleocyemata</taxon>
        <taxon>Brachyura</taxon>
        <taxon>Eubrachyura</taxon>
        <taxon>Portunoidea</taxon>
        <taxon>Portunidae</taxon>
        <taxon>Portuninae</taxon>
        <taxon>Scylla</taxon>
    </lineage>
</organism>
<keyword evidence="1" id="KW-0812">Transmembrane</keyword>
<gene>
    <name evidence="2" type="ORF">O3P69_006745</name>
</gene>
<evidence type="ECO:0000313" key="3">
    <source>
        <dbReference type="Proteomes" id="UP001487740"/>
    </source>
</evidence>
<keyword evidence="1" id="KW-1133">Transmembrane helix</keyword>
<evidence type="ECO:0000256" key="1">
    <source>
        <dbReference type="SAM" id="Phobius"/>
    </source>
</evidence>
<dbReference type="AlphaFoldDB" id="A0AAW0U1K3"/>
<comment type="caution">
    <text evidence="2">The sequence shown here is derived from an EMBL/GenBank/DDBJ whole genome shotgun (WGS) entry which is preliminary data.</text>
</comment>
<evidence type="ECO:0000313" key="2">
    <source>
        <dbReference type="EMBL" id="KAK8393631.1"/>
    </source>
</evidence>
<accession>A0AAW0U1K3</accession>
<dbReference type="Proteomes" id="UP001487740">
    <property type="component" value="Unassembled WGS sequence"/>
</dbReference>
<dbReference type="EMBL" id="JARAKH010000020">
    <property type="protein sequence ID" value="KAK8393630.1"/>
    <property type="molecule type" value="Genomic_DNA"/>
</dbReference>
<dbReference type="EMBL" id="JARAKH010000020">
    <property type="protein sequence ID" value="KAK8393631.1"/>
    <property type="molecule type" value="Genomic_DNA"/>
</dbReference>
<reference evidence="2 3" key="1">
    <citation type="submission" date="2023-03" db="EMBL/GenBank/DDBJ databases">
        <title>High-quality genome of Scylla paramamosain provides insights in environmental adaptation.</title>
        <authorList>
            <person name="Zhang L."/>
        </authorList>
    </citation>
    <scope>NUCLEOTIDE SEQUENCE [LARGE SCALE GENOMIC DNA]</scope>
    <source>
        <strain evidence="2">LZ_2023a</strain>
        <tissue evidence="2">Muscle</tissue>
    </source>
</reference>
<keyword evidence="3" id="KW-1185">Reference proteome</keyword>
<proteinExistence type="predicted"/>
<keyword evidence="1" id="KW-0472">Membrane</keyword>